<sequence>MLTSASRQISLSVAFSLSGYWAEDCDRRILPAMEEPVLPAFFGHIVVYLLVISMIILVYFLFSRRRQKQPPPYEQATNHTPPPPYYLI</sequence>
<accession>A0A0N4YE69</accession>
<dbReference type="STRING" id="27835.A0A0N4YE69"/>
<gene>
    <name evidence="3" type="ORF">NBR_LOCUS14968</name>
</gene>
<dbReference type="EMBL" id="UYSL01021554">
    <property type="protein sequence ID" value="VDL78562.1"/>
    <property type="molecule type" value="Genomic_DNA"/>
</dbReference>
<evidence type="ECO:0000313" key="5">
    <source>
        <dbReference type="WBParaSite" id="NBR_0001496701-mRNA-1"/>
    </source>
</evidence>
<dbReference type="AlphaFoldDB" id="A0A0N4YE69"/>
<keyword evidence="2" id="KW-0472">Membrane</keyword>
<evidence type="ECO:0000256" key="2">
    <source>
        <dbReference type="SAM" id="Phobius"/>
    </source>
</evidence>
<protein>
    <submittedName>
        <fullName evidence="3 5">Uncharacterized protein</fullName>
    </submittedName>
</protein>
<organism evidence="5">
    <name type="scientific">Nippostrongylus brasiliensis</name>
    <name type="common">Rat hookworm</name>
    <dbReference type="NCBI Taxonomy" id="27835"/>
    <lineage>
        <taxon>Eukaryota</taxon>
        <taxon>Metazoa</taxon>
        <taxon>Ecdysozoa</taxon>
        <taxon>Nematoda</taxon>
        <taxon>Chromadorea</taxon>
        <taxon>Rhabditida</taxon>
        <taxon>Rhabditina</taxon>
        <taxon>Rhabditomorpha</taxon>
        <taxon>Strongyloidea</taxon>
        <taxon>Heligmosomidae</taxon>
        <taxon>Nippostrongylus</taxon>
    </lineage>
</organism>
<keyword evidence="4" id="KW-1185">Reference proteome</keyword>
<name>A0A0N4YE69_NIPBR</name>
<reference evidence="3 4" key="2">
    <citation type="submission" date="2018-11" db="EMBL/GenBank/DDBJ databases">
        <authorList>
            <consortium name="Pathogen Informatics"/>
        </authorList>
    </citation>
    <scope>NUCLEOTIDE SEQUENCE [LARGE SCALE GENOMIC DNA]</scope>
</reference>
<keyword evidence="2" id="KW-0812">Transmembrane</keyword>
<dbReference type="WBParaSite" id="NBR_0001496701-mRNA-1">
    <property type="protein sequence ID" value="NBR_0001496701-mRNA-1"/>
    <property type="gene ID" value="NBR_0001496701"/>
</dbReference>
<reference evidence="5" key="1">
    <citation type="submission" date="2017-02" db="UniProtKB">
        <authorList>
            <consortium name="WormBaseParasite"/>
        </authorList>
    </citation>
    <scope>IDENTIFICATION</scope>
</reference>
<evidence type="ECO:0000313" key="4">
    <source>
        <dbReference type="Proteomes" id="UP000271162"/>
    </source>
</evidence>
<keyword evidence="2" id="KW-1133">Transmembrane helix</keyword>
<evidence type="ECO:0000313" key="3">
    <source>
        <dbReference type="EMBL" id="VDL78562.1"/>
    </source>
</evidence>
<feature type="transmembrane region" description="Helical" evidence="2">
    <location>
        <begin position="41"/>
        <end position="62"/>
    </location>
</feature>
<proteinExistence type="predicted"/>
<feature type="region of interest" description="Disordered" evidence="1">
    <location>
        <begin position="69"/>
        <end position="88"/>
    </location>
</feature>
<evidence type="ECO:0000256" key="1">
    <source>
        <dbReference type="SAM" id="MobiDB-lite"/>
    </source>
</evidence>
<dbReference type="Proteomes" id="UP000271162">
    <property type="component" value="Unassembled WGS sequence"/>
</dbReference>